<gene>
    <name evidence="7" type="ORF">BS47DRAFT_1324447</name>
</gene>
<dbReference type="GO" id="GO:0003677">
    <property type="term" value="F:DNA binding"/>
    <property type="evidence" value="ECO:0007669"/>
    <property type="project" value="UniProtKB-KW"/>
</dbReference>
<keyword evidence="3" id="KW-0804">Transcription</keyword>
<keyword evidence="8" id="KW-1185">Reference proteome</keyword>
<evidence type="ECO:0000256" key="2">
    <source>
        <dbReference type="ARBA" id="ARBA00023125"/>
    </source>
</evidence>
<protein>
    <recommendedName>
        <fullName evidence="6">Zn(2)-C6 fungal-type domain-containing protein</fullName>
    </recommendedName>
</protein>
<feature type="compositionally biased region" description="Acidic residues" evidence="5">
    <location>
        <begin position="363"/>
        <end position="374"/>
    </location>
</feature>
<evidence type="ECO:0000259" key="6">
    <source>
        <dbReference type="PROSITE" id="PS50048"/>
    </source>
</evidence>
<dbReference type="Gene3D" id="4.10.240.10">
    <property type="entry name" value="Zn(2)-C6 fungal-type DNA-binding domain"/>
    <property type="match status" value="1"/>
</dbReference>
<name>A0A9P6B8I7_9AGAM</name>
<dbReference type="EMBL" id="MU128916">
    <property type="protein sequence ID" value="KAF9519718.1"/>
    <property type="molecule type" value="Genomic_DNA"/>
</dbReference>
<dbReference type="PROSITE" id="PS00463">
    <property type="entry name" value="ZN2_CY6_FUNGAL_1"/>
    <property type="match status" value="1"/>
</dbReference>
<dbReference type="SMART" id="SM00066">
    <property type="entry name" value="GAL4"/>
    <property type="match status" value="1"/>
</dbReference>
<dbReference type="InterPro" id="IPR001138">
    <property type="entry name" value="Zn2Cys6_DnaBD"/>
</dbReference>
<dbReference type="OrthoDB" id="2123952at2759"/>
<feature type="compositionally biased region" description="Low complexity" evidence="5">
    <location>
        <begin position="90"/>
        <end position="106"/>
    </location>
</feature>
<feature type="region of interest" description="Disordered" evidence="5">
    <location>
        <begin position="46"/>
        <end position="269"/>
    </location>
</feature>
<dbReference type="GO" id="GO:0008270">
    <property type="term" value="F:zinc ion binding"/>
    <property type="evidence" value="ECO:0007669"/>
    <property type="project" value="InterPro"/>
</dbReference>
<evidence type="ECO:0000256" key="5">
    <source>
        <dbReference type="SAM" id="MobiDB-lite"/>
    </source>
</evidence>
<dbReference type="PROSITE" id="PS50048">
    <property type="entry name" value="ZN2_CY6_FUNGAL_2"/>
    <property type="match status" value="1"/>
</dbReference>
<dbReference type="GO" id="GO:0000981">
    <property type="term" value="F:DNA-binding transcription factor activity, RNA polymerase II-specific"/>
    <property type="evidence" value="ECO:0007669"/>
    <property type="project" value="InterPro"/>
</dbReference>
<dbReference type="Pfam" id="PF00172">
    <property type="entry name" value="Zn_clus"/>
    <property type="match status" value="1"/>
</dbReference>
<dbReference type="PANTHER" id="PTHR31069:SF32">
    <property type="entry name" value="ARGININE METABOLISM REGULATION PROTEIN II"/>
    <property type="match status" value="1"/>
</dbReference>
<feature type="region of interest" description="Disordered" evidence="5">
    <location>
        <begin position="360"/>
        <end position="380"/>
    </location>
</feature>
<evidence type="ECO:0000256" key="3">
    <source>
        <dbReference type="ARBA" id="ARBA00023163"/>
    </source>
</evidence>
<feature type="compositionally biased region" description="Basic and acidic residues" evidence="5">
    <location>
        <begin position="46"/>
        <end position="60"/>
    </location>
</feature>
<comment type="caution">
    <text evidence="7">The sequence shown here is derived from an EMBL/GenBank/DDBJ whole genome shotgun (WGS) entry which is preliminary data.</text>
</comment>
<feature type="compositionally biased region" description="Polar residues" evidence="5">
    <location>
        <begin position="107"/>
        <end position="121"/>
    </location>
</feature>
<dbReference type="CDD" id="cd12148">
    <property type="entry name" value="fungal_TF_MHR"/>
    <property type="match status" value="1"/>
</dbReference>
<dbReference type="SUPFAM" id="SSF57701">
    <property type="entry name" value="Zn2/Cys6 DNA-binding domain"/>
    <property type="match status" value="1"/>
</dbReference>
<accession>A0A9P6B8I7</accession>
<dbReference type="PANTHER" id="PTHR31069">
    <property type="entry name" value="OLEATE-ACTIVATED TRANSCRIPTION FACTOR 1-RELATED"/>
    <property type="match status" value="1"/>
</dbReference>
<reference evidence="7" key="1">
    <citation type="journal article" date="2020" name="Nat. Commun.">
        <title>Large-scale genome sequencing of mycorrhizal fungi provides insights into the early evolution of symbiotic traits.</title>
        <authorList>
            <person name="Miyauchi S."/>
            <person name="Kiss E."/>
            <person name="Kuo A."/>
            <person name="Drula E."/>
            <person name="Kohler A."/>
            <person name="Sanchez-Garcia M."/>
            <person name="Morin E."/>
            <person name="Andreopoulos B."/>
            <person name="Barry K.W."/>
            <person name="Bonito G."/>
            <person name="Buee M."/>
            <person name="Carver A."/>
            <person name="Chen C."/>
            <person name="Cichocki N."/>
            <person name="Clum A."/>
            <person name="Culley D."/>
            <person name="Crous P.W."/>
            <person name="Fauchery L."/>
            <person name="Girlanda M."/>
            <person name="Hayes R.D."/>
            <person name="Keri Z."/>
            <person name="LaButti K."/>
            <person name="Lipzen A."/>
            <person name="Lombard V."/>
            <person name="Magnuson J."/>
            <person name="Maillard F."/>
            <person name="Murat C."/>
            <person name="Nolan M."/>
            <person name="Ohm R.A."/>
            <person name="Pangilinan J."/>
            <person name="Pereira M.F."/>
            <person name="Perotto S."/>
            <person name="Peter M."/>
            <person name="Pfister S."/>
            <person name="Riley R."/>
            <person name="Sitrit Y."/>
            <person name="Stielow J.B."/>
            <person name="Szollosi G."/>
            <person name="Zifcakova L."/>
            <person name="Stursova M."/>
            <person name="Spatafora J.W."/>
            <person name="Tedersoo L."/>
            <person name="Vaario L.M."/>
            <person name="Yamada A."/>
            <person name="Yan M."/>
            <person name="Wang P."/>
            <person name="Xu J."/>
            <person name="Bruns T."/>
            <person name="Baldrian P."/>
            <person name="Vilgalys R."/>
            <person name="Dunand C."/>
            <person name="Henrissat B."/>
            <person name="Grigoriev I.V."/>
            <person name="Hibbett D."/>
            <person name="Nagy L.G."/>
            <person name="Martin F.M."/>
        </authorList>
    </citation>
    <scope>NUCLEOTIDE SEQUENCE</scope>
    <source>
        <strain evidence="7">UP504</strain>
    </source>
</reference>
<feature type="compositionally biased region" description="Polar residues" evidence="5">
    <location>
        <begin position="214"/>
        <end position="230"/>
    </location>
</feature>
<dbReference type="Proteomes" id="UP000886523">
    <property type="component" value="Unassembled WGS sequence"/>
</dbReference>
<feature type="compositionally biased region" description="Polar residues" evidence="5">
    <location>
        <begin position="195"/>
        <end position="206"/>
    </location>
</feature>
<dbReference type="InterPro" id="IPR036864">
    <property type="entry name" value="Zn2-C6_fun-type_DNA-bd_sf"/>
</dbReference>
<evidence type="ECO:0000256" key="1">
    <source>
        <dbReference type="ARBA" id="ARBA00023015"/>
    </source>
</evidence>
<dbReference type="CDD" id="cd00067">
    <property type="entry name" value="GAL4"/>
    <property type="match status" value="1"/>
</dbReference>
<keyword evidence="4" id="KW-0539">Nucleus</keyword>
<sequence>MDPASEAGKGRRRAYLACRQCRSRKIKCDATHPVCLTCVRRKSPKCEYDDEPRRRGPDRHPRIRTHQDSGAPPSIRPRRSQKRVLDDVVSTPITPSTTQSPPYITSDASATPSDTALSNTSPVPPRGPLGGIRLYPSPSTSTVFREGSVNETPTHDVFGGSPSMRPSHPYLHHSGTRTLGPNDSLLLPPGARPGRSSTSSAVNSINILHPEPSPSTGTRDQSGYLSSLLNPSDEHLYPNFSPRGIVDTRPHNPYLLDNDPRSSSESRYSLPVTPMQLATGTEAGQRRVVRSPPIFASSSLPISRGTNIVHSAPSIETYLYDSFPEAADRLSPFAYNTNFLPMAASRMHLVPNFFGDVGNDQQGYEDADESEFEELSPPTPDTVGAHSYEILDEPSVEFSRQMWWESLTRYYGGPRAHATRRITNDLSHLFRVSNSMVSFINIPLFFSAFHHPDQREHVQPSLVFAMLALSTLLRSSNIVGLGQTGRVKALELRDLAQSHFDMSLNSGWITPDLAQAALLLVMFEGSCHPVHSEGRVESALFLLDSLILGLGLLDLDKEEYNLTTFSPNSVPSLFAPFSGRIGQAAIGEGATKQGCSCSHFQLAYMSPPSRKITPLWLACPGWSEEWSVVETRREEQRRLVWNTLTFASGYLSGYDSSVERTPQSLSIAKPWNFNVFFPGETLFGPPQMQDDLAAKHSVWALYSRCYMLYTSCLSMHHDESITEYDKGQIAVQAWLECERIERMLNKHTCDIERGKLYFGRQILFDTKNLVSSRYSRYVPHPSIGGPHFHWNKAMSWLGHPQNIVQQFLGALSHITDLENALATQPHLTFWFNEQLARYLDIWQQDPTLRIALDLCVQLLPVVECLIILFPSSHPRQKYEVLHQRLVDACIFCGIPPPSPPSYIIP</sequence>
<dbReference type="AlphaFoldDB" id="A0A9P6B8I7"/>
<evidence type="ECO:0000313" key="7">
    <source>
        <dbReference type="EMBL" id="KAF9519718.1"/>
    </source>
</evidence>
<evidence type="ECO:0000313" key="8">
    <source>
        <dbReference type="Proteomes" id="UP000886523"/>
    </source>
</evidence>
<keyword evidence="1" id="KW-0805">Transcription regulation</keyword>
<dbReference type="InterPro" id="IPR050675">
    <property type="entry name" value="OAF3"/>
</dbReference>
<proteinExistence type="predicted"/>
<evidence type="ECO:0000256" key="4">
    <source>
        <dbReference type="ARBA" id="ARBA00023242"/>
    </source>
</evidence>
<organism evidence="7 8">
    <name type="scientific">Hydnum rufescens UP504</name>
    <dbReference type="NCBI Taxonomy" id="1448309"/>
    <lineage>
        <taxon>Eukaryota</taxon>
        <taxon>Fungi</taxon>
        <taxon>Dikarya</taxon>
        <taxon>Basidiomycota</taxon>
        <taxon>Agaricomycotina</taxon>
        <taxon>Agaricomycetes</taxon>
        <taxon>Cantharellales</taxon>
        <taxon>Hydnaceae</taxon>
        <taxon>Hydnum</taxon>
    </lineage>
</organism>
<feature type="domain" description="Zn(2)-C6 fungal-type" evidence="6">
    <location>
        <begin position="17"/>
        <end position="48"/>
    </location>
</feature>
<keyword evidence="2" id="KW-0238">DNA-binding</keyword>